<evidence type="ECO:0000313" key="9">
    <source>
        <dbReference type="Proteomes" id="UP000561681"/>
    </source>
</evidence>
<name>A0A7W7IW87_9FLAO</name>
<accession>A0A7W7IW87</accession>
<keyword evidence="4 6" id="KW-0663">Pyridoxal phosphate</keyword>
<protein>
    <submittedName>
        <fullName evidence="8">L-2,4-diaminobutyrate decarboxylase</fullName>
        <ecNumber evidence="8">4.1.1.86</ecNumber>
    </submittedName>
</protein>
<dbReference type="Gene3D" id="3.40.640.10">
    <property type="entry name" value="Type I PLP-dependent aspartate aminotransferase-like (Major domain)"/>
    <property type="match status" value="1"/>
</dbReference>
<comment type="similarity">
    <text evidence="2 7">Belongs to the group II decarboxylase family.</text>
</comment>
<keyword evidence="5 7" id="KW-0456">Lyase</keyword>
<dbReference type="InterPro" id="IPR010977">
    <property type="entry name" value="Aromatic_deC"/>
</dbReference>
<dbReference type="Pfam" id="PF00282">
    <property type="entry name" value="Pyridoxal_deC"/>
    <property type="match status" value="1"/>
</dbReference>
<dbReference type="PRINTS" id="PR00800">
    <property type="entry name" value="YHDCRBOXLASE"/>
</dbReference>
<comment type="caution">
    <text evidence="8">The sequence shown here is derived from an EMBL/GenBank/DDBJ whole genome shotgun (WGS) entry which is preliminary data.</text>
</comment>
<dbReference type="AlphaFoldDB" id="A0A7W7IW87"/>
<evidence type="ECO:0000313" key="8">
    <source>
        <dbReference type="EMBL" id="MBB4801731.1"/>
    </source>
</evidence>
<evidence type="ECO:0000256" key="3">
    <source>
        <dbReference type="ARBA" id="ARBA00022793"/>
    </source>
</evidence>
<dbReference type="InterPro" id="IPR015421">
    <property type="entry name" value="PyrdxlP-dep_Trfase_major"/>
</dbReference>
<dbReference type="GO" id="GO:0033983">
    <property type="term" value="F:diaminobutyrate decarboxylase activity"/>
    <property type="evidence" value="ECO:0007669"/>
    <property type="project" value="UniProtKB-EC"/>
</dbReference>
<evidence type="ECO:0000256" key="4">
    <source>
        <dbReference type="ARBA" id="ARBA00022898"/>
    </source>
</evidence>
<evidence type="ECO:0000256" key="7">
    <source>
        <dbReference type="RuleBase" id="RU000382"/>
    </source>
</evidence>
<dbReference type="GO" id="GO:0006520">
    <property type="term" value="P:amino acid metabolic process"/>
    <property type="evidence" value="ECO:0007669"/>
    <property type="project" value="InterPro"/>
</dbReference>
<dbReference type="RefSeq" id="WP_184160452.1">
    <property type="nucleotide sequence ID" value="NZ_JACHLD010000002.1"/>
</dbReference>
<reference evidence="8 9" key="1">
    <citation type="submission" date="2020-08" db="EMBL/GenBank/DDBJ databases">
        <title>Functional genomics of gut bacteria from endangered species of beetles.</title>
        <authorList>
            <person name="Carlos-Shanley C."/>
        </authorList>
    </citation>
    <scope>NUCLEOTIDE SEQUENCE [LARGE SCALE GENOMIC DNA]</scope>
    <source>
        <strain evidence="8 9">S00142</strain>
    </source>
</reference>
<dbReference type="GO" id="GO:0019752">
    <property type="term" value="P:carboxylic acid metabolic process"/>
    <property type="evidence" value="ECO:0007669"/>
    <property type="project" value="InterPro"/>
</dbReference>
<evidence type="ECO:0000256" key="6">
    <source>
        <dbReference type="PIRSR" id="PIRSR602129-50"/>
    </source>
</evidence>
<dbReference type="EC" id="4.1.1.86" evidence="8"/>
<dbReference type="InterPro" id="IPR002129">
    <property type="entry name" value="PyrdxlP-dep_de-COase"/>
</dbReference>
<evidence type="ECO:0000256" key="2">
    <source>
        <dbReference type="ARBA" id="ARBA00009533"/>
    </source>
</evidence>
<keyword evidence="3" id="KW-0210">Decarboxylase</keyword>
<dbReference type="EMBL" id="JACHLD010000002">
    <property type="protein sequence ID" value="MBB4801731.1"/>
    <property type="molecule type" value="Genomic_DNA"/>
</dbReference>
<comment type="cofactor">
    <cofactor evidence="1 6 7">
        <name>pyridoxal 5'-phosphate</name>
        <dbReference type="ChEBI" id="CHEBI:597326"/>
    </cofactor>
</comment>
<dbReference type="SUPFAM" id="SSF53383">
    <property type="entry name" value="PLP-dependent transferases"/>
    <property type="match status" value="1"/>
</dbReference>
<proteinExistence type="inferred from homology"/>
<dbReference type="GO" id="GO:0030170">
    <property type="term" value="F:pyridoxal phosphate binding"/>
    <property type="evidence" value="ECO:0007669"/>
    <property type="project" value="InterPro"/>
</dbReference>
<dbReference type="PANTHER" id="PTHR45677">
    <property type="entry name" value="GLUTAMATE DECARBOXYLASE-RELATED"/>
    <property type="match status" value="1"/>
</dbReference>
<dbReference type="PANTHER" id="PTHR45677:SF8">
    <property type="entry name" value="CYSTEINE SULFINIC ACID DECARBOXYLASE"/>
    <property type="match status" value="1"/>
</dbReference>
<dbReference type="InterPro" id="IPR015424">
    <property type="entry name" value="PyrdxlP-dep_Trfase"/>
</dbReference>
<feature type="modified residue" description="N6-(pyridoxal phosphate)lysine" evidence="6">
    <location>
        <position position="292"/>
    </location>
</feature>
<dbReference type="GO" id="GO:0005737">
    <property type="term" value="C:cytoplasm"/>
    <property type="evidence" value="ECO:0007669"/>
    <property type="project" value="TreeGrafter"/>
</dbReference>
<evidence type="ECO:0000256" key="5">
    <source>
        <dbReference type="ARBA" id="ARBA00023239"/>
    </source>
</evidence>
<dbReference type="Proteomes" id="UP000561681">
    <property type="component" value="Unassembled WGS sequence"/>
</dbReference>
<keyword evidence="9" id="KW-1185">Reference proteome</keyword>
<evidence type="ECO:0000256" key="1">
    <source>
        <dbReference type="ARBA" id="ARBA00001933"/>
    </source>
</evidence>
<dbReference type="Gene3D" id="3.90.1150.170">
    <property type="match status" value="1"/>
</dbReference>
<sequence length="473" mass="53331">MNEKLKELYNAETFRENGYDLIDLLADFLTDSQRAENKVNNWLPPSEQLEYWENYDTSNSSPKQFFADILEKSINVHHPKYMGHQISPTAPLAALSSLVVSIVNNGAAVYEMGAAGTAIEKVIINKIAKKIGFDENADGFVTSGGSLANLTALLTARKKICVDSPIGNQAVMVSSEAHYSIEKALRIMGLEEENIIKIPINEHFNMKTSALKDSYHEAQANGKKIFAVVGSAPSTSTGSHDNLEEIARFCNEHSIWFHVDAAHGGGAIFSTKYRYLLAGLEKADSVTIDGHKMLMMPSIMSFLFFKNGSDSYAAFKQRAAYLWDKEKNNEWQDLAKRTFECTKNIMSIQFYAILKFYGEGVFDDFVTRLYDVAKMFATDVAVRQDFELLLQPQANIVCFRYLVEGWTDSRLNQLNRAIREYLLKEGDFYIVQTTINDNVYLRITFMNPNTTGIHTAKLLKKIQALSSFLVAYF</sequence>
<gene>
    <name evidence="8" type="ORF">HNP37_001792</name>
</gene>
<organism evidence="8 9">
    <name type="scientific">Flavobacterium nitrogenifigens</name>
    <dbReference type="NCBI Taxonomy" id="1617283"/>
    <lineage>
        <taxon>Bacteria</taxon>
        <taxon>Pseudomonadati</taxon>
        <taxon>Bacteroidota</taxon>
        <taxon>Flavobacteriia</taxon>
        <taxon>Flavobacteriales</taxon>
        <taxon>Flavobacteriaceae</taxon>
        <taxon>Flavobacterium</taxon>
    </lineage>
</organism>